<name>A0AAN9FXX0_CLITE</name>
<evidence type="ECO:0000313" key="2">
    <source>
        <dbReference type="EMBL" id="KAK7280383.1"/>
    </source>
</evidence>
<keyword evidence="1" id="KW-1133">Transmembrane helix</keyword>
<keyword evidence="1" id="KW-0812">Transmembrane</keyword>
<dbReference type="Pfam" id="PF03140">
    <property type="entry name" value="DUF247"/>
    <property type="match status" value="1"/>
</dbReference>
<dbReference type="InterPro" id="IPR004158">
    <property type="entry name" value="DUF247_pln"/>
</dbReference>
<sequence length="418" mass="48911">MISFGPIHHGKENTKEAEQYKLLWTSKFVAEYSEKRCIQDPDRTGQDLLKKIENNIDELKKLFSQDVIEGYIDTDMAWMLFVDGCSLLHLMEKMDGNPESLSLKLDQLVYMSRDMLLLENQLPRRLLEMLSKEEGKDLECLFGNYTSLGEYKRLGIVVVSIQNPKPIHLLDYYRSTYLSPQVHLDAHTYEPREKRKILRKYNEADKYDNQIVPPISWHTCKNIQELKTVGIRVKANKLHKNNALAWSNITFTSKWFGGELRLPVFDFSDSTPYFLWNVMAYEMCPDVDYKYECCSYFSFMDSLIDTAEDVKELRLAGVFQNLLGSDQDLANLFNELGNDLPTKLYSNVFHSQSVAYSKKYIMIKHQIENHYKTKWRTWLALAYNTYCNTPWTMIAFLAAFLALVLTFIQTWFAIHSNN</sequence>
<dbReference type="EMBL" id="JAYKXN010000006">
    <property type="protein sequence ID" value="KAK7280383.1"/>
    <property type="molecule type" value="Genomic_DNA"/>
</dbReference>
<reference evidence="2 3" key="1">
    <citation type="submission" date="2024-01" db="EMBL/GenBank/DDBJ databases">
        <title>The genomes of 5 underutilized Papilionoideae crops provide insights into root nodulation and disease resistance.</title>
        <authorList>
            <person name="Yuan L."/>
        </authorList>
    </citation>
    <scope>NUCLEOTIDE SEQUENCE [LARGE SCALE GENOMIC DNA]</scope>
    <source>
        <strain evidence="2">LY-2023</strain>
        <tissue evidence="2">Leaf</tissue>
    </source>
</reference>
<keyword evidence="1" id="KW-0472">Membrane</keyword>
<dbReference type="PANTHER" id="PTHR31170">
    <property type="entry name" value="BNAC04G53230D PROTEIN"/>
    <property type="match status" value="1"/>
</dbReference>
<dbReference type="PANTHER" id="PTHR31170:SF25">
    <property type="entry name" value="BNAA09G04570D PROTEIN"/>
    <property type="match status" value="1"/>
</dbReference>
<keyword evidence="3" id="KW-1185">Reference proteome</keyword>
<feature type="transmembrane region" description="Helical" evidence="1">
    <location>
        <begin position="391"/>
        <end position="414"/>
    </location>
</feature>
<protein>
    <submittedName>
        <fullName evidence="2">Uncharacterized protein</fullName>
    </submittedName>
</protein>
<evidence type="ECO:0000256" key="1">
    <source>
        <dbReference type="SAM" id="Phobius"/>
    </source>
</evidence>
<evidence type="ECO:0000313" key="3">
    <source>
        <dbReference type="Proteomes" id="UP001359559"/>
    </source>
</evidence>
<gene>
    <name evidence="2" type="ORF">RJT34_25447</name>
</gene>
<proteinExistence type="predicted"/>
<comment type="caution">
    <text evidence="2">The sequence shown here is derived from an EMBL/GenBank/DDBJ whole genome shotgun (WGS) entry which is preliminary data.</text>
</comment>
<organism evidence="2 3">
    <name type="scientific">Clitoria ternatea</name>
    <name type="common">Butterfly pea</name>
    <dbReference type="NCBI Taxonomy" id="43366"/>
    <lineage>
        <taxon>Eukaryota</taxon>
        <taxon>Viridiplantae</taxon>
        <taxon>Streptophyta</taxon>
        <taxon>Embryophyta</taxon>
        <taxon>Tracheophyta</taxon>
        <taxon>Spermatophyta</taxon>
        <taxon>Magnoliopsida</taxon>
        <taxon>eudicotyledons</taxon>
        <taxon>Gunneridae</taxon>
        <taxon>Pentapetalae</taxon>
        <taxon>rosids</taxon>
        <taxon>fabids</taxon>
        <taxon>Fabales</taxon>
        <taxon>Fabaceae</taxon>
        <taxon>Papilionoideae</taxon>
        <taxon>50 kb inversion clade</taxon>
        <taxon>NPAAA clade</taxon>
        <taxon>indigoferoid/millettioid clade</taxon>
        <taxon>Phaseoleae</taxon>
        <taxon>Clitoria</taxon>
    </lineage>
</organism>
<dbReference type="AlphaFoldDB" id="A0AAN9FXX0"/>
<dbReference type="Proteomes" id="UP001359559">
    <property type="component" value="Unassembled WGS sequence"/>
</dbReference>
<accession>A0AAN9FXX0</accession>